<evidence type="ECO:0000313" key="1">
    <source>
        <dbReference type="EMBL" id="EQB10865.1"/>
    </source>
</evidence>
<reference evidence="1 2" key="1">
    <citation type="journal article" date="2013" name="Genome Announc.">
        <title>Draft Genome Sequence of Sphingobium lactosutens Strain DS20T, Isolated from a Hexachlorocyclohexane Dumpsite.</title>
        <authorList>
            <person name="Kumar R."/>
            <person name="Dwivedi V."/>
            <person name="Negi V."/>
            <person name="Khurana J.P."/>
            <person name="Lal R."/>
        </authorList>
    </citation>
    <scope>NUCLEOTIDE SEQUENCE [LARGE SCALE GENOMIC DNA]</scope>
    <source>
        <strain evidence="1 2">DS20</strain>
    </source>
</reference>
<evidence type="ECO:0000313" key="2">
    <source>
        <dbReference type="Proteomes" id="UP000015531"/>
    </source>
</evidence>
<comment type="caution">
    <text evidence="1">The sequence shown here is derived from an EMBL/GenBank/DDBJ whole genome shotgun (WGS) entry which is preliminary data.</text>
</comment>
<dbReference type="AlphaFoldDB" id="T0IGR8"/>
<proteinExistence type="predicted"/>
<dbReference type="Proteomes" id="UP000015531">
    <property type="component" value="Unassembled WGS sequence"/>
</dbReference>
<dbReference type="EMBL" id="ATDP01000109">
    <property type="protein sequence ID" value="EQB10865.1"/>
    <property type="molecule type" value="Genomic_DNA"/>
</dbReference>
<protein>
    <submittedName>
        <fullName evidence="1">Uncharacterized protein</fullName>
    </submittedName>
</protein>
<keyword evidence="2" id="KW-1185">Reference proteome</keyword>
<name>T0IGR8_9SPHN</name>
<gene>
    <name evidence="1" type="ORF">RLDS_25855</name>
</gene>
<accession>T0IGR8</accession>
<sequence length="70" mass="7509">MLASMLQYTKPLPRSMTAWPRAASNVARGDLKISFSVIFLIGVGLTPSDESVPSFAIVAPTPSPSSKLFR</sequence>
<organism evidence="1 2">
    <name type="scientific">Sphingobium lactosutens DS20</name>
    <dbReference type="NCBI Taxonomy" id="1331060"/>
    <lineage>
        <taxon>Bacteria</taxon>
        <taxon>Pseudomonadati</taxon>
        <taxon>Pseudomonadota</taxon>
        <taxon>Alphaproteobacteria</taxon>
        <taxon>Sphingomonadales</taxon>
        <taxon>Sphingomonadaceae</taxon>
        <taxon>Sphingobium</taxon>
    </lineage>
</organism>